<dbReference type="InterPro" id="IPR036388">
    <property type="entry name" value="WH-like_DNA-bd_sf"/>
</dbReference>
<evidence type="ECO:0000256" key="3">
    <source>
        <dbReference type="ARBA" id="ARBA00022737"/>
    </source>
</evidence>
<dbReference type="Gene3D" id="1.10.10.10">
    <property type="entry name" value="Winged helix-like DNA-binding domain superfamily/Winged helix DNA-binding domain"/>
    <property type="match status" value="1"/>
</dbReference>
<name>W9RW92_9ROSA</name>
<feature type="domain" description="Disease resistance protein At4g27190-like leucine-rich repeats" evidence="9">
    <location>
        <begin position="761"/>
        <end position="868"/>
    </location>
</feature>
<dbReference type="InterPro" id="IPR058922">
    <property type="entry name" value="WHD_DRP"/>
</dbReference>
<evidence type="ECO:0000259" key="9">
    <source>
        <dbReference type="Pfam" id="PF23247"/>
    </source>
</evidence>
<dbReference type="FunFam" id="1.10.8.430:FF:000003">
    <property type="entry name" value="Probable disease resistance protein At5g66910"/>
    <property type="match status" value="1"/>
</dbReference>
<keyword evidence="3" id="KW-0677">Repeat</keyword>
<dbReference type="SUPFAM" id="SSF52540">
    <property type="entry name" value="P-loop containing nucleoside triphosphate hydrolases"/>
    <property type="match status" value="1"/>
</dbReference>
<evidence type="ECO:0000256" key="1">
    <source>
        <dbReference type="ARBA" id="ARBA00008894"/>
    </source>
</evidence>
<evidence type="ECO:0000313" key="11">
    <source>
        <dbReference type="EMBL" id="EXB75188.1"/>
    </source>
</evidence>
<dbReference type="InterPro" id="IPR003591">
    <property type="entry name" value="Leu-rich_rpt_typical-subtyp"/>
</dbReference>
<evidence type="ECO:0000256" key="2">
    <source>
        <dbReference type="ARBA" id="ARBA00022614"/>
    </source>
</evidence>
<dbReference type="InterPro" id="IPR027417">
    <property type="entry name" value="P-loop_NTPase"/>
</dbReference>
<keyword evidence="5" id="KW-0611">Plant defense</keyword>
<dbReference type="PRINTS" id="PR00364">
    <property type="entry name" value="DISEASERSIST"/>
</dbReference>
<keyword evidence="2" id="KW-0433">Leucine-rich repeat</keyword>
<dbReference type="eggNOG" id="KOG4658">
    <property type="taxonomic scope" value="Eukaryota"/>
</dbReference>
<accession>W9RW92</accession>
<dbReference type="InterPro" id="IPR032675">
    <property type="entry name" value="LRR_dom_sf"/>
</dbReference>
<feature type="coiled-coil region" evidence="7">
    <location>
        <begin position="32"/>
        <end position="102"/>
    </location>
</feature>
<evidence type="ECO:0000259" key="10">
    <source>
        <dbReference type="Pfam" id="PF23559"/>
    </source>
</evidence>
<reference evidence="12" key="1">
    <citation type="submission" date="2013-01" db="EMBL/GenBank/DDBJ databases">
        <title>Draft Genome Sequence of a Mulberry Tree, Morus notabilis C.K. Schneid.</title>
        <authorList>
            <person name="He N."/>
            <person name="Zhao S."/>
        </authorList>
    </citation>
    <scope>NUCLEOTIDE SEQUENCE</scope>
</reference>
<dbReference type="InterPro" id="IPR001611">
    <property type="entry name" value="Leu-rich_rpt"/>
</dbReference>
<keyword evidence="7" id="KW-0175">Coiled coil</keyword>
<feature type="domain" description="Disease resistance protein winged helix" evidence="10">
    <location>
        <begin position="419"/>
        <end position="485"/>
    </location>
</feature>
<dbReference type="FunFam" id="1.10.10.10:FF:000322">
    <property type="entry name" value="Probable disease resistance protein At1g63360"/>
    <property type="match status" value="1"/>
</dbReference>
<dbReference type="Pfam" id="PF13855">
    <property type="entry name" value="LRR_8"/>
    <property type="match status" value="1"/>
</dbReference>
<protein>
    <submittedName>
        <fullName evidence="11">Putative disease resistance protein</fullName>
    </submittedName>
</protein>
<proteinExistence type="inferred from homology"/>
<dbReference type="InterPro" id="IPR042197">
    <property type="entry name" value="Apaf_helical"/>
</dbReference>
<dbReference type="InterPro" id="IPR057135">
    <property type="entry name" value="At4g27190-like_LRR"/>
</dbReference>
<sequence length="914" mass="104283">MGNCISFSFQSNAADGVVSHCCEFTTKRARYVSKLEGNIDALKKAFEELTTTKTDLLRRVNVAEELQQMKRLDKVERWISGVEAMEAEVNALMERSAREVNRLCLWGCCSKNYISTYKFGKMVSEKLAEVTDLQGKGAFEVVSERAPIASVVEMPLESTVGMETLFDKVWRDLNDENVGIMGLYGMGGVGKTTLLKNINNNFLKITTSDYNVIWVVVSQDHRLDNLQNVIGEKIGYSEETWKRRDYHNKATDIFSILSRRKFVLLLDDIWDRIDLTELGVPLPTKENGSKVVFTTRSMEVCCQMDAQKMVEVKCLAWDKSWKLFQEKVGEVALNVHPDIPSLAEIVAKECDGLPLALITIGRAMACKRTLQEWKCATQVLKNSASDFSGMRDKVLPLLKFSYDNLSSEKVKSCFLYCALFPEDWPIDRNILIDYWMSEGFLDEYLDIDHAKNQGCDIIGSLLYACLLEDIDNKFVKMHDVVRDMALWIACDCGKAENRFLVKTNAELLKLPMNETWNEVSRISLQRNRIESLSGTPTCPNLLTLFLNRNSLSQITDSFFDSMPKLRVLDLAANPCLTNLPVGISQLVSLQYLNLSNTAIEELPSELKNLVMLKYLNLNNAINLDGIPQEIISSFLRLQRLNMFFCGLHENRLTGANTVQCGGNELLVQELLCLKDLKTLEVSMKSLSAFERLSTSEKLQNCTRALFLQRLRSVRFLYLSAFVNMKRLEKLMISDCRRFEEIKIDWDYIGRESHGIHLHHSNITNEMCFLSLRVVGIVSCKSLKDLTCLIFAPKLSSLNVSNCPALQEIICLNKLAHAIEVTKHLEPFKELMDLDLRYLPSLMSIHQKPLSFPRLMKIEVLKCRFLKKLPISSNITKESELEINGEESWWNELEWDDEATQDAFLPCFHAISEKH</sequence>
<evidence type="ECO:0000259" key="8">
    <source>
        <dbReference type="Pfam" id="PF00931"/>
    </source>
</evidence>
<evidence type="ECO:0000256" key="5">
    <source>
        <dbReference type="ARBA" id="ARBA00022821"/>
    </source>
</evidence>
<dbReference type="FunFam" id="3.40.50.300:FF:001091">
    <property type="entry name" value="Probable disease resistance protein At1g61300"/>
    <property type="match status" value="1"/>
</dbReference>
<organism evidence="11 12">
    <name type="scientific">Morus notabilis</name>
    <dbReference type="NCBI Taxonomy" id="981085"/>
    <lineage>
        <taxon>Eukaryota</taxon>
        <taxon>Viridiplantae</taxon>
        <taxon>Streptophyta</taxon>
        <taxon>Embryophyta</taxon>
        <taxon>Tracheophyta</taxon>
        <taxon>Spermatophyta</taxon>
        <taxon>Magnoliopsida</taxon>
        <taxon>eudicotyledons</taxon>
        <taxon>Gunneridae</taxon>
        <taxon>Pentapetalae</taxon>
        <taxon>rosids</taxon>
        <taxon>fabids</taxon>
        <taxon>Rosales</taxon>
        <taxon>Moraceae</taxon>
        <taxon>Moreae</taxon>
        <taxon>Morus</taxon>
    </lineage>
</organism>
<dbReference type="Gene3D" id="3.80.10.10">
    <property type="entry name" value="Ribonuclease Inhibitor"/>
    <property type="match status" value="2"/>
</dbReference>
<evidence type="ECO:0000256" key="7">
    <source>
        <dbReference type="SAM" id="Coils"/>
    </source>
</evidence>
<dbReference type="PANTHER" id="PTHR33463">
    <property type="entry name" value="NB-ARC DOMAIN-CONTAINING PROTEIN-RELATED"/>
    <property type="match status" value="1"/>
</dbReference>
<dbReference type="EMBL" id="KE344673">
    <property type="protein sequence ID" value="EXB75188.1"/>
    <property type="molecule type" value="Genomic_DNA"/>
</dbReference>
<keyword evidence="4" id="KW-0547">Nucleotide-binding</keyword>
<keyword evidence="12" id="KW-1185">Reference proteome</keyword>
<feature type="domain" description="NB-ARC" evidence="8">
    <location>
        <begin position="163"/>
        <end position="330"/>
    </location>
</feature>
<dbReference type="GO" id="GO:0005524">
    <property type="term" value="F:ATP binding"/>
    <property type="evidence" value="ECO:0007669"/>
    <property type="project" value="UniProtKB-KW"/>
</dbReference>
<comment type="similarity">
    <text evidence="1">Belongs to the disease resistance NB-LRR family.</text>
</comment>
<evidence type="ECO:0000256" key="4">
    <source>
        <dbReference type="ARBA" id="ARBA00022741"/>
    </source>
</evidence>
<dbReference type="InterPro" id="IPR002182">
    <property type="entry name" value="NB-ARC"/>
</dbReference>
<evidence type="ECO:0000313" key="12">
    <source>
        <dbReference type="Proteomes" id="UP000030645"/>
    </source>
</evidence>
<dbReference type="PANTHER" id="PTHR33463:SF220">
    <property type="entry name" value="NB-ARC DOMAIN-CONTAINING PROTEIN"/>
    <property type="match status" value="1"/>
</dbReference>
<dbReference type="STRING" id="981085.W9RW92"/>
<dbReference type="Gene3D" id="1.10.8.430">
    <property type="entry name" value="Helical domain of apoptotic protease-activating factors"/>
    <property type="match status" value="1"/>
</dbReference>
<dbReference type="SMART" id="SM00369">
    <property type="entry name" value="LRR_TYP"/>
    <property type="match status" value="3"/>
</dbReference>
<dbReference type="Pfam" id="PF23247">
    <property type="entry name" value="LRR_RPS2"/>
    <property type="match status" value="1"/>
</dbReference>
<dbReference type="SUPFAM" id="SSF52058">
    <property type="entry name" value="L domain-like"/>
    <property type="match status" value="1"/>
</dbReference>
<dbReference type="AlphaFoldDB" id="W9RW92"/>
<dbReference type="KEGG" id="mnt:21408643"/>
<dbReference type="GO" id="GO:0006952">
    <property type="term" value="P:defense response"/>
    <property type="evidence" value="ECO:0007669"/>
    <property type="project" value="UniProtKB-KW"/>
</dbReference>
<dbReference type="Pfam" id="PF00931">
    <property type="entry name" value="NB-ARC"/>
    <property type="match status" value="1"/>
</dbReference>
<dbReference type="Proteomes" id="UP000030645">
    <property type="component" value="Unassembled WGS sequence"/>
</dbReference>
<dbReference type="InterPro" id="IPR050905">
    <property type="entry name" value="Plant_NBS-LRR"/>
</dbReference>
<dbReference type="Gene3D" id="3.40.50.300">
    <property type="entry name" value="P-loop containing nucleotide triphosphate hydrolases"/>
    <property type="match status" value="1"/>
</dbReference>
<keyword evidence="6" id="KW-0067">ATP-binding</keyword>
<gene>
    <name evidence="11" type="ORF">L484_025968</name>
</gene>
<dbReference type="GO" id="GO:0043531">
    <property type="term" value="F:ADP binding"/>
    <property type="evidence" value="ECO:0007669"/>
    <property type="project" value="InterPro"/>
</dbReference>
<dbReference type="Pfam" id="PF23559">
    <property type="entry name" value="WHD_DRP"/>
    <property type="match status" value="1"/>
</dbReference>
<evidence type="ECO:0000256" key="6">
    <source>
        <dbReference type="ARBA" id="ARBA00022840"/>
    </source>
</evidence>
<dbReference type="OrthoDB" id="664960at2759"/>